<accession>A0A2T3XUP5</accession>
<dbReference type="InterPro" id="IPR050833">
    <property type="entry name" value="Poly_Biosynth_Transport"/>
</dbReference>
<dbReference type="Pfam" id="PF01943">
    <property type="entry name" value="Polysacc_synt"/>
    <property type="match status" value="1"/>
</dbReference>
<feature type="transmembrane region" description="Helical" evidence="6">
    <location>
        <begin position="244"/>
        <end position="262"/>
    </location>
</feature>
<feature type="transmembrane region" description="Helical" evidence="6">
    <location>
        <begin position="403"/>
        <end position="419"/>
    </location>
</feature>
<proteinExistence type="predicted"/>
<feature type="transmembrane region" description="Helical" evidence="6">
    <location>
        <begin position="310"/>
        <end position="330"/>
    </location>
</feature>
<dbReference type="RefSeq" id="WP_107151289.1">
    <property type="nucleotide sequence ID" value="NZ_PYUC01000006.1"/>
</dbReference>
<name>A0A2T3XUP5_9BURK</name>
<evidence type="ECO:0000256" key="3">
    <source>
        <dbReference type="ARBA" id="ARBA00022692"/>
    </source>
</evidence>
<dbReference type="AlphaFoldDB" id="A0A2T3XUP5"/>
<comment type="subcellular location">
    <subcellularLocation>
        <location evidence="1">Cell membrane</location>
        <topology evidence="1">Multi-pass membrane protein</topology>
    </subcellularLocation>
</comment>
<feature type="transmembrane region" description="Helical" evidence="6">
    <location>
        <begin position="127"/>
        <end position="148"/>
    </location>
</feature>
<dbReference type="Proteomes" id="UP000240638">
    <property type="component" value="Unassembled WGS sequence"/>
</dbReference>
<evidence type="ECO:0000256" key="1">
    <source>
        <dbReference type="ARBA" id="ARBA00004651"/>
    </source>
</evidence>
<keyword evidence="3 6" id="KW-0812">Transmembrane</keyword>
<comment type="caution">
    <text evidence="7">The sequence shown here is derived from an EMBL/GenBank/DDBJ whole genome shotgun (WGS) entry which is preliminary data.</text>
</comment>
<evidence type="ECO:0000256" key="2">
    <source>
        <dbReference type="ARBA" id="ARBA00022475"/>
    </source>
</evidence>
<dbReference type="PANTHER" id="PTHR30250:SF26">
    <property type="entry name" value="PSMA PROTEIN"/>
    <property type="match status" value="1"/>
</dbReference>
<organism evidence="7 8">
    <name type="scientific">Trinickia symbiotica</name>
    <dbReference type="NCBI Taxonomy" id="863227"/>
    <lineage>
        <taxon>Bacteria</taxon>
        <taxon>Pseudomonadati</taxon>
        <taxon>Pseudomonadota</taxon>
        <taxon>Betaproteobacteria</taxon>
        <taxon>Burkholderiales</taxon>
        <taxon>Burkholderiaceae</taxon>
        <taxon>Trinickia</taxon>
    </lineage>
</organism>
<keyword evidence="5 6" id="KW-0472">Membrane</keyword>
<dbReference type="InterPro" id="IPR002797">
    <property type="entry name" value="Polysacc_synth"/>
</dbReference>
<feature type="transmembrane region" description="Helical" evidence="6">
    <location>
        <begin position="83"/>
        <end position="107"/>
    </location>
</feature>
<dbReference type="GO" id="GO:0005886">
    <property type="term" value="C:plasma membrane"/>
    <property type="evidence" value="ECO:0007669"/>
    <property type="project" value="UniProtKB-SubCell"/>
</dbReference>
<feature type="transmembrane region" description="Helical" evidence="6">
    <location>
        <begin position="184"/>
        <end position="204"/>
    </location>
</feature>
<dbReference type="CDD" id="cd13128">
    <property type="entry name" value="MATE_Wzx_like"/>
    <property type="match status" value="1"/>
</dbReference>
<feature type="transmembrane region" description="Helical" evidence="6">
    <location>
        <begin position="41"/>
        <end position="62"/>
    </location>
</feature>
<dbReference type="EMBL" id="PYUC01000006">
    <property type="protein sequence ID" value="PTB20217.1"/>
    <property type="molecule type" value="Genomic_DNA"/>
</dbReference>
<keyword evidence="4 6" id="KW-1133">Transmembrane helix</keyword>
<sequence length="504" mass="54752">MSRASSVSRNIALNVSGPVLPFLMAGVCIPILIRGIGTDRFGLLTIAWTVIGYFSLFDFGLGRSLTWQVSRRLGERRAGEIPHLVRGALILMGCLSIIGSAIVALAAGELIRLLRVPPQFLIETRNAFVLLGVSIPLVVLTSGLRGVLEALQRFDITNGIRVIQGVWTFAGPVCILPVSNRLDAMVTVLVVGRLVTTIAYYLALRRVLPKPDGMPAPKMSFQRDMLSYGGWTTLSNVLSPVMDYMDRFFIGSMLGTAVVAFYTTPYELVYRLNIVSEGILGVLFPMMAHRVAGDKTRTTAGEMLSLGTKLISASVFPIVLVCLLGAHILLRLWVGPVFEQKSSLVLQLLAVGLLANNLAKVPSNLIQANGRSDITAKLHLLELPVYIACLFWMLRHAGIDGAAAVWAFRMLLDLVLLLGMSSKVASVPPRVVFSVSMLAFVQLGVLGAAIFVRGPIWLCAYGAGILLISANVFYRYVLIEAERLLLRHSARRVIAVLTSRGMAP</sequence>
<feature type="transmembrane region" description="Helical" evidence="6">
    <location>
        <begin position="160"/>
        <end position="178"/>
    </location>
</feature>
<evidence type="ECO:0000313" key="7">
    <source>
        <dbReference type="EMBL" id="PTB20217.1"/>
    </source>
</evidence>
<dbReference type="PANTHER" id="PTHR30250">
    <property type="entry name" value="PST FAMILY PREDICTED COLANIC ACID TRANSPORTER"/>
    <property type="match status" value="1"/>
</dbReference>
<feature type="transmembrane region" description="Helical" evidence="6">
    <location>
        <begin position="268"/>
        <end position="289"/>
    </location>
</feature>
<evidence type="ECO:0000313" key="8">
    <source>
        <dbReference type="Proteomes" id="UP000240638"/>
    </source>
</evidence>
<keyword evidence="2" id="KW-1003">Cell membrane</keyword>
<protein>
    <submittedName>
        <fullName evidence="7">Flippase</fullName>
    </submittedName>
</protein>
<reference evidence="7 8" key="1">
    <citation type="submission" date="2018-03" db="EMBL/GenBank/DDBJ databases">
        <title>Whole genome analyses suggest that Burkholderia sensu lato contains two further novel genera in the rhizoxinica-symbiotica group Mycetohabitans gen. nov., and Trinickia gen. nov.: implications for the evolution of diazotrophy and nodulation in the Burkholderiaceae.</title>
        <authorList>
            <person name="Estrada De Los Santos P."/>
            <person name="Palmer M."/>
            <person name="Chavez-Ramirez B."/>
            <person name="Steenkamp E.T."/>
            <person name="Hirsch A.M."/>
            <person name="Manyaka P."/>
            <person name="Maluk M."/>
            <person name="Lafos M."/>
            <person name="Crook M."/>
            <person name="Gross E."/>
            <person name="Simon M.F."/>
            <person name="Bueno Dos Reis Junior F."/>
            <person name="Poole P.S."/>
            <person name="Venter S.N."/>
            <person name="James E.K."/>
        </authorList>
    </citation>
    <scope>NUCLEOTIDE SEQUENCE [LARGE SCALE GENOMIC DNA]</scope>
    <source>
        <strain evidence="7 8">JPY-366</strain>
    </source>
</reference>
<feature type="transmembrane region" description="Helical" evidence="6">
    <location>
        <begin position="431"/>
        <end position="452"/>
    </location>
</feature>
<gene>
    <name evidence="7" type="ORF">C9I57_14145</name>
</gene>
<feature type="transmembrane region" description="Helical" evidence="6">
    <location>
        <begin position="12"/>
        <end position="35"/>
    </location>
</feature>
<evidence type="ECO:0000256" key="5">
    <source>
        <dbReference type="ARBA" id="ARBA00023136"/>
    </source>
</evidence>
<feature type="transmembrane region" description="Helical" evidence="6">
    <location>
        <begin position="458"/>
        <end position="478"/>
    </location>
</feature>
<evidence type="ECO:0000256" key="6">
    <source>
        <dbReference type="SAM" id="Phobius"/>
    </source>
</evidence>
<evidence type="ECO:0000256" key="4">
    <source>
        <dbReference type="ARBA" id="ARBA00022989"/>
    </source>
</evidence>